<feature type="region of interest" description="Disordered" evidence="1">
    <location>
        <begin position="1004"/>
        <end position="1023"/>
    </location>
</feature>
<proteinExistence type="predicted"/>
<accession>A0A7W9EW61</accession>
<name>A0A7W9EW61_9SPHN</name>
<comment type="caution">
    <text evidence="2">The sequence shown here is derived from an EMBL/GenBank/DDBJ whole genome shotgun (WGS) entry which is preliminary data.</text>
</comment>
<dbReference type="Proteomes" id="UP000546200">
    <property type="component" value="Unassembled WGS sequence"/>
</dbReference>
<protein>
    <submittedName>
        <fullName evidence="2">Uncharacterized protein</fullName>
    </submittedName>
</protein>
<organism evidence="2 3">
    <name type="scientific">Sphingomonas aerophila</name>
    <dbReference type="NCBI Taxonomy" id="1344948"/>
    <lineage>
        <taxon>Bacteria</taxon>
        <taxon>Pseudomonadati</taxon>
        <taxon>Pseudomonadota</taxon>
        <taxon>Alphaproteobacteria</taxon>
        <taxon>Sphingomonadales</taxon>
        <taxon>Sphingomonadaceae</taxon>
        <taxon>Sphingomonas</taxon>
    </lineage>
</organism>
<evidence type="ECO:0000313" key="2">
    <source>
        <dbReference type="EMBL" id="MBB5717064.1"/>
    </source>
</evidence>
<keyword evidence="3" id="KW-1185">Reference proteome</keyword>
<dbReference type="RefSeq" id="WP_184060840.1">
    <property type="nucleotide sequence ID" value="NZ_JACIJK010000023.1"/>
</dbReference>
<evidence type="ECO:0000313" key="3">
    <source>
        <dbReference type="Proteomes" id="UP000546200"/>
    </source>
</evidence>
<gene>
    <name evidence="2" type="ORF">FHS94_003938</name>
</gene>
<sequence>MPEPDDLIGDVHRSAGTLRGQIAGKDQEIARLTTDLRAARASTDGGDRAATLAAQIEAARRDRRVLDADHAVLVDRLAQRDSCDAPADVPLLLLPVRIETRFDDTGTNLRIRVYPDEIHVDRLDRGLSPEEAAAGQAYWNALWAAGGAAAAQAAQAGAWKLLLEATGASRSHWVARAMTPANMADLGTGAPAFPTPGPRGSGAGLARLLPDRFVAIADQGGTRSRAFGSAIPPEVRIGLLSQDEEAMVEQDGLKILPGTEWLADYDAAASMGLALTLPLARPGKVDRLVVAGVMRSRDPAEAAADLSQLLDAHWSSDGFAFLPQGTPTNNTESARAAWQRRVEKTPPPIAGTSPVPDSNAAVLARTLGIEAGWLGATDHGGEREQADAAAMNTALWPATLGQFLESVDKGSAAISPLVIDAVREFHRDHVRGRGPIPGIRIGSQPYGILPAWTMASQWVDDQADWFGSQLTGFLRRLRPNWMAATDELAHVGSGADLRTTMDRVLGQAAISYGVRARRCLPGSTMDQFALVSDKAKGAVDIERLLTRMLEEAIGQFSYAKLGQTLDDKARAVLLPYADDLRDPAFLAALLASGAGGNISSVFQALVSIAHSRLGTRRRPGRDFLDYVSTAPNLEPALRSDVGAFLAQPDNADLATTTRLLAALPGGRDPAMRPAARSFAMNDMQEPSFTAHFDNVSTADSRDFLGVLVADEVLRGQRLAAEFREALDHLSRDVGDPKNQARHVLVAEGLDLLSHRLDAWFTGAVSRRLTSQRAAKPNGLSIGAFAYVEQLSPERRQASPGGYILAPSLAHATTAGILRAAHLSHRTTAGERNPYAIGLSSARVRDALHLIDGIRQGQPLGALLGYRIERALQDQELGYLVLNLRSLAPLTQGRLSDRGEDVDPQAQEAIAAANVTDGLRLVEIWQGGTGAQTIKDKLARRPDNNPYLPADADWPPMTDAIFSKIEDAIRGLESSVDTVADLLLAESVHQLAQGNLPRASATMDAAGRGDVAPPEPDVVSSLRGGQPVSHSLIIIGRDGGWNPAAPRARVAPGLEGWAAERLGDPARIVIGFAENGEPIRLATGSIAALDLVALSDDSDSVVRRCIGIAPFDPAAPADPRLPAGTVALTDMLVLAESMGRLLKGARVAGGGDFGLPGAPSPYAPDPAALADLATRLDEAVSLLARQRDALVSLLAVPAVGVANLSAALVALTDFGIATPSVSREQLGETALLAAAEAKRRLAAHASVIASPSDPEELLTRRAQALFGPDFALPIPQVANGKPTLEVTLDPVRPASIRRYLSDIATVRPQVQAFSDHLLLCDSLAGKPRLAVMQMGGAPGRWAAEALPDDMHTPDAPVISIIADAPEAPPATLSGLVIDNWNETFPRRVVKGTGGDAKVTLETTAALAIHANAPNVQPAQTMLSASRPMERVGATTACSTW</sequence>
<dbReference type="EMBL" id="JACIJK010000023">
    <property type="protein sequence ID" value="MBB5717064.1"/>
    <property type="molecule type" value="Genomic_DNA"/>
</dbReference>
<evidence type="ECO:0000256" key="1">
    <source>
        <dbReference type="SAM" id="MobiDB-lite"/>
    </source>
</evidence>
<reference evidence="2 3" key="1">
    <citation type="submission" date="2020-08" db="EMBL/GenBank/DDBJ databases">
        <title>Genomic Encyclopedia of Type Strains, Phase IV (KMG-IV): sequencing the most valuable type-strain genomes for metagenomic binning, comparative biology and taxonomic classification.</title>
        <authorList>
            <person name="Goeker M."/>
        </authorList>
    </citation>
    <scope>NUCLEOTIDE SEQUENCE [LARGE SCALE GENOMIC DNA]</scope>
    <source>
        <strain evidence="2 3">DSM 100044</strain>
    </source>
</reference>